<dbReference type="RefSeq" id="WP_212953883.1">
    <property type="nucleotide sequence ID" value="NZ_BORJ01000004.1"/>
</dbReference>
<organism evidence="1 2">
    <name type="scientific">Siminovitchia terrae</name>
    <name type="common">Bacillus terrae</name>
    <dbReference type="NCBI Taxonomy" id="1914933"/>
    <lineage>
        <taxon>Bacteria</taxon>
        <taxon>Bacillati</taxon>
        <taxon>Bacillota</taxon>
        <taxon>Bacilli</taxon>
        <taxon>Bacillales</taxon>
        <taxon>Bacillaceae</taxon>
        <taxon>Siminovitchia</taxon>
    </lineage>
</organism>
<dbReference type="Proteomes" id="UP000680670">
    <property type="component" value="Unassembled WGS sequence"/>
</dbReference>
<keyword evidence="2" id="KW-1185">Reference proteome</keyword>
<evidence type="ECO:0000313" key="2">
    <source>
        <dbReference type="Proteomes" id="UP000680670"/>
    </source>
</evidence>
<reference evidence="1 2" key="1">
    <citation type="submission" date="2021-03" db="EMBL/GenBank/DDBJ databases">
        <title>Antimicrobial resistance genes in bacteria isolated from Japanese honey, and their potential for conferring macrolide and lincosamide resistance in the American foulbrood pathogen Paenibacillus larvae.</title>
        <authorList>
            <person name="Okamoto M."/>
            <person name="Kumagai M."/>
            <person name="Kanamori H."/>
            <person name="Takamatsu D."/>
        </authorList>
    </citation>
    <scope>NUCLEOTIDE SEQUENCE [LARGE SCALE GENOMIC DNA]</scope>
    <source>
        <strain evidence="1 2">J6TS1</strain>
    </source>
</reference>
<accession>A0ABQ4KV57</accession>
<proteinExistence type="predicted"/>
<gene>
    <name evidence="1" type="ORF">J6TS1_17540</name>
</gene>
<comment type="caution">
    <text evidence="1">The sequence shown here is derived from an EMBL/GenBank/DDBJ whole genome shotgun (WGS) entry which is preliminary data.</text>
</comment>
<sequence length="51" mass="6339">MAKIIPFRTREEWEKEKQEKVWAEWEDWIEWEKANAEYLNEDGEIVDPSKK</sequence>
<dbReference type="EMBL" id="BORJ01000004">
    <property type="protein sequence ID" value="GIN95884.1"/>
    <property type="molecule type" value="Genomic_DNA"/>
</dbReference>
<protein>
    <submittedName>
        <fullName evidence="1">Uncharacterized protein</fullName>
    </submittedName>
</protein>
<evidence type="ECO:0000313" key="1">
    <source>
        <dbReference type="EMBL" id="GIN95884.1"/>
    </source>
</evidence>
<name>A0ABQ4KV57_SIMTE</name>